<name>A0A9W4RN42_9PEZI</name>
<accession>A0A9W4RN42</accession>
<proteinExistence type="predicted"/>
<sequence length="114" mass="12994">MVEGAYYPFDMKEVLGCYDPECTMDNVQPSGFLGPTILSTLPEETVEAQAYRRIIARANMRWAGIENMRFDVIGSYIGHVKFVGPWILLRGQDEASFQRSGMHYPIVPKRCDDK</sequence>
<comment type="caution">
    <text evidence="1">The sequence shown here is derived from an EMBL/GenBank/DDBJ whole genome shotgun (WGS) entry which is preliminary data.</text>
</comment>
<gene>
    <name evidence="1" type="ORF">CGXH109_LOCUS34457</name>
</gene>
<dbReference type="Proteomes" id="UP001152533">
    <property type="component" value="Unassembled WGS sequence"/>
</dbReference>
<reference evidence="1" key="1">
    <citation type="submission" date="2022-08" db="EMBL/GenBank/DDBJ databases">
        <authorList>
            <person name="Giroux E."/>
            <person name="Giroux E."/>
        </authorList>
    </citation>
    <scope>NUCLEOTIDE SEQUENCE</scope>
    <source>
        <strain evidence="1">H1091258</strain>
    </source>
</reference>
<dbReference type="AlphaFoldDB" id="A0A9W4RN42"/>
<dbReference type="EMBL" id="CAMGZC010000160">
    <property type="protein sequence ID" value="CAI0644327.1"/>
    <property type="molecule type" value="Genomic_DNA"/>
</dbReference>
<evidence type="ECO:0000313" key="2">
    <source>
        <dbReference type="Proteomes" id="UP001152533"/>
    </source>
</evidence>
<organism evidence="1 2">
    <name type="scientific">Colletotrichum noveboracense</name>
    <dbReference type="NCBI Taxonomy" id="2664923"/>
    <lineage>
        <taxon>Eukaryota</taxon>
        <taxon>Fungi</taxon>
        <taxon>Dikarya</taxon>
        <taxon>Ascomycota</taxon>
        <taxon>Pezizomycotina</taxon>
        <taxon>Sordariomycetes</taxon>
        <taxon>Hypocreomycetidae</taxon>
        <taxon>Glomerellales</taxon>
        <taxon>Glomerellaceae</taxon>
        <taxon>Colletotrichum</taxon>
        <taxon>Colletotrichum gloeosporioides species complex</taxon>
    </lineage>
</organism>
<protein>
    <submittedName>
        <fullName evidence="1">Uncharacterized protein</fullName>
    </submittedName>
</protein>
<keyword evidence="2" id="KW-1185">Reference proteome</keyword>
<evidence type="ECO:0000313" key="1">
    <source>
        <dbReference type="EMBL" id="CAI0644327.1"/>
    </source>
</evidence>